<accession>A0A286U6N8</accession>
<feature type="region of interest" description="Disordered" evidence="1">
    <location>
        <begin position="308"/>
        <end position="474"/>
    </location>
</feature>
<keyword evidence="3" id="KW-1185">Reference proteome</keyword>
<comment type="caution">
    <text evidence="2">The sequence shown here is derived from an EMBL/GenBank/DDBJ whole genome shotgun (WGS) entry which is preliminary data.</text>
</comment>
<reference evidence="2 3" key="1">
    <citation type="journal article" date="2017" name="Mol. Ecol.">
        <title>Comparative and population genomic landscape of Phellinus noxius: A hypervariable fungus causing root rot in trees.</title>
        <authorList>
            <person name="Chung C.L."/>
            <person name="Lee T.J."/>
            <person name="Akiba M."/>
            <person name="Lee H.H."/>
            <person name="Kuo T.H."/>
            <person name="Liu D."/>
            <person name="Ke H.M."/>
            <person name="Yokoi T."/>
            <person name="Roa M.B."/>
            <person name="Lu M.J."/>
            <person name="Chang Y.Y."/>
            <person name="Ann P.J."/>
            <person name="Tsai J.N."/>
            <person name="Chen C.Y."/>
            <person name="Tzean S.S."/>
            <person name="Ota Y."/>
            <person name="Hattori T."/>
            <person name="Sahashi N."/>
            <person name="Liou R.F."/>
            <person name="Kikuchi T."/>
            <person name="Tsai I.J."/>
        </authorList>
    </citation>
    <scope>NUCLEOTIDE SEQUENCE [LARGE SCALE GENOMIC DNA]</scope>
    <source>
        <strain evidence="2 3">FFPRI411160</strain>
    </source>
</reference>
<evidence type="ECO:0000313" key="2">
    <source>
        <dbReference type="EMBL" id="PAV15236.1"/>
    </source>
</evidence>
<feature type="compositionally biased region" description="Polar residues" evidence="1">
    <location>
        <begin position="401"/>
        <end position="412"/>
    </location>
</feature>
<evidence type="ECO:0000313" key="3">
    <source>
        <dbReference type="Proteomes" id="UP000217199"/>
    </source>
</evidence>
<feature type="compositionally biased region" description="Basic and acidic residues" evidence="1">
    <location>
        <begin position="269"/>
        <end position="283"/>
    </location>
</feature>
<dbReference type="AlphaFoldDB" id="A0A286U6N8"/>
<feature type="region of interest" description="Disordered" evidence="1">
    <location>
        <begin position="54"/>
        <end position="290"/>
    </location>
</feature>
<dbReference type="InParanoid" id="A0A286U6N8"/>
<evidence type="ECO:0000256" key="1">
    <source>
        <dbReference type="SAM" id="MobiDB-lite"/>
    </source>
</evidence>
<feature type="compositionally biased region" description="Basic and acidic residues" evidence="1">
    <location>
        <begin position="416"/>
        <end position="426"/>
    </location>
</feature>
<proteinExistence type="predicted"/>
<sequence length="474" mass="51336">MSTAQLSNPHSNTFLLPLPGSKSELSNGDSQSLLHDTLSLDATFGQTMLEALRLSDTVSDGQPEKSEQEKDVDHTTVQEESGGKSASIALAPNPKDSEHENEDDTTGSKADTVLNDSELEDTSEITPPHPRSSTPEQKEKDERPQLAIPTLTFPEEAAENPNLDQLPSPHAFGPPMPLDPLVPTISQKISISTTVMQPEVSSPTSSLPSPSLPSPSLPSPETAKPPLSPESSLLPFPGETSETKQEQDLSKTDETDMDFAASLIPPKLVETRRHSSVELKPDSEGGLLMPTQFPEMKRYTLVDVSPLSELGADNGSTLSDQNKDAFTPLTWKRERKLSSVDGTQSSSSSRSASLAPPAEPRNRRYSTFAEMGIQSYAMAKGERTVNASDVQVKRERRKSRLNFSLSSVNLTTPVAKPEEKADEMGKTTESSTASPEQKNESDKKESAKKKSSGLSAETKAVKKKPSKQRDCIIM</sequence>
<organism evidence="2 3">
    <name type="scientific">Pyrrhoderma noxium</name>
    <dbReference type="NCBI Taxonomy" id="2282107"/>
    <lineage>
        <taxon>Eukaryota</taxon>
        <taxon>Fungi</taxon>
        <taxon>Dikarya</taxon>
        <taxon>Basidiomycota</taxon>
        <taxon>Agaricomycotina</taxon>
        <taxon>Agaricomycetes</taxon>
        <taxon>Hymenochaetales</taxon>
        <taxon>Hymenochaetaceae</taxon>
        <taxon>Pyrrhoderma</taxon>
    </lineage>
</organism>
<feature type="compositionally biased region" description="Basic and acidic residues" evidence="1">
    <location>
        <begin position="241"/>
        <end position="254"/>
    </location>
</feature>
<dbReference type="Proteomes" id="UP000217199">
    <property type="component" value="Unassembled WGS sequence"/>
</dbReference>
<feature type="region of interest" description="Disordered" evidence="1">
    <location>
        <begin position="1"/>
        <end position="31"/>
    </location>
</feature>
<feature type="compositionally biased region" description="Polar residues" evidence="1">
    <location>
        <begin position="184"/>
        <end position="200"/>
    </location>
</feature>
<name>A0A286U6N8_9AGAM</name>
<feature type="compositionally biased region" description="Polar residues" evidence="1">
    <location>
        <begin position="427"/>
        <end position="436"/>
    </location>
</feature>
<feature type="compositionally biased region" description="Polar residues" evidence="1">
    <location>
        <begin position="1"/>
        <end position="14"/>
    </location>
</feature>
<dbReference type="EMBL" id="NBII01000010">
    <property type="protein sequence ID" value="PAV15236.1"/>
    <property type="molecule type" value="Genomic_DNA"/>
</dbReference>
<feature type="compositionally biased region" description="Basic and acidic residues" evidence="1">
    <location>
        <begin position="62"/>
        <end position="77"/>
    </location>
</feature>
<protein>
    <submittedName>
        <fullName evidence="2">Uncharacterized protein</fullName>
    </submittedName>
</protein>
<feature type="compositionally biased region" description="Low complexity" evidence="1">
    <location>
        <begin position="339"/>
        <end position="353"/>
    </location>
</feature>
<gene>
    <name evidence="2" type="ORF">PNOK_0899700</name>
</gene>
<dbReference type="OrthoDB" id="3270954at2759"/>